<dbReference type="AlphaFoldDB" id="A0A3Q9V1M4"/>
<protein>
    <submittedName>
        <fullName evidence="1">Uncharacterized protein</fullName>
    </submittedName>
</protein>
<sequence>MPVVADAELSVEFCGEWFPLGDEPFEIGREGALDLDDNPFLHRRFLQIVRAEGLWWLCNVGSRLSATVTDGSGGIQAWLSPGSRLPIVFGTTMVVFTAGPTTYELTLYSSRPTFDSVLAPRALTGATTIGVTPFTASQRLLIVALCEPMLRREGTGTSVIPSSAKAAARLGWTQTRFNRKLDNVCEKLARVGVQGVRGETGSLATHRRTRLVEYAVTSRLVTRADLPLLDAPQDEPDEDGTD</sequence>
<dbReference type="KEGG" id="rfs:C1I64_11155"/>
<gene>
    <name evidence="1" type="ORF">C1I64_11155</name>
</gene>
<accession>A0A3Q9V1M4</accession>
<evidence type="ECO:0000313" key="2">
    <source>
        <dbReference type="Proteomes" id="UP000285317"/>
    </source>
</evidence>
<proteinExistence type="predicted"/>
<dbReference type="Proteomes" id="UP000285317">
    <property type="component" value="Chromosome"/>
</dbReference>
<organism evidence="1 2">
    <name type="scientific">Rathayibacter festucae DSM 15932</name>
    <dbReference type="NCBI Taxonomy" id="1328866"/>
    <lineage>
        <taxon>Bacteria</taxon>
        <taxon>Bacillati</taxon>
        <taxon>Actinomycetota</taxon>
        <taxon>Actinomycetes</taxon>
        <taxon>Micrococcales</taxon>
        <taxon>Microbacteriaceae</taxon>
        <taxon>Rathayibacter</taxon>
    </lineage>
</organism>
<dbReference type="RefSeq" id="WP_104308122.1">
    <property type="nucleotide sequence ID" value="NZ_CP028137.1"/>
</dbReference>
<reference evidence="1 2" key="1">
    <citation type="submission" date="2018-03" db="EMBL/GenBank/DDBJ databases">
        <title>Bacteriophage NCPPB3778 and a type I-E CRISPR drive the evolution of the US Biological Select Agent, Rathayibacter toxicus.</title>
        <authorList>
            <person name="Davis E.W.II."/>
            <person name="Tabima J.F."/>
            <person name="Weisberg A.J."/>
            <person name="Dantas Lopes L."/>
            <person name="Wiseman M.S."/>
            <person name="Wiseman M.S."/>
            <person name="Pupko T."/>
            <person name="Belcher M.S."/>
            <person name="Sechler A.J."/>
            <person name="Tancos M.A."/>
            <person name="Schroeder B.K."/>
            <person name="Murray T.D."/>
            <person name="Luster D.G."/>
            <person name="Schneider W.L."/>
            <person name="Rogers E."/>
            <person name="Andreote F.D."/>
            <person name="Grunwald N.J."/>
            <person name="Putnam M.L."/>
            <person name="Chang J.H."/>
        </authorList>
    </citation>
    <scope>NUCLEOTIDE SEQUENCE [LARGE SCALE GENOMIC DNA]</scope>
    <source>
        <strain evidence="1 2">DSM 15932</strain>
    </source>
</reference>
<evidence type="ECO:0000313" key="1">
    <source>
        <dbReference type="EMBL" id="AZZ54282.1"/>
    </source>
</evidence>
<name>A0A3Q9V1M4_9MICO</name>
<dbReference type="EMBL" id="CP028137">
    <property type="protein sequence ID" value="AZZ54282.1"/>
    <property type="molecule type" value="Genomic_DNA"/>
</dbReference>